<evidence type="ECO:0000256" key="2">
    <source>
        <dbReference type="SAM" id="SignalP"/>
    </source>
</evidence>
<dbReference type="HOGENOM" id="CLU_2829685_0_0_4"/>
<feature type="chain" id="PRO_5003846427" description="Entericidin EcnA/B family protein" evidence="2">
    <location>
        <begin position="19"/>
        <end position="66"/>
    </location>
</feature>
<dbReference type="PATRIC" id="fig|742823.3.peg.156"/>
<proteinExistence type="predicted"/>
<dbReference type="AlphaFoldDB" id="K1JKI8"/>
<feature type="region of interest" description="Disordered" evidence="1">
    <location>
        <begin position="43"/>
        <end position="66"/>
    </location>
</feature>
<dbReference type="Proteomes" id="UP000005835">
    <property type="component" value="Unassembled WGS sequence"/>
</dbReference>
<evidence type="ECO:0000313" key="3">
    <source>
        <dbReference type="EMBL" id="EKB32140.1"/>
    </source>
</evidence>
<dbReference type="OrthoDB" id="9181810at2"/>
<dbReference type="PROSITE" id="PS51257">
    <property type="entry name" value="PROKAR_LIPOPROTEIN"/>
    <property type="match status" value="1"/>
</dbReference>
<evidence type="ECO:0008006" key="5">
    <source>
        <dbReference type="Google" id="ProtNLM"/>
    </source>
</evidence>
<dbReference type="EMBL" id="ADMG01000007">
    <property type="protein sequence ID" value="EKB32140.1"/>
    <property type="molecule type" value="Genomic_DNA"/>
</dbReference>
<evidence type="ECO:0000313" key="4">
    <source>
        <dbReference type="Proteomes" id="UP000005835"/>
    </source>
</evidence>
<gene>
    <name evidence="3" type="ORF">HMPREF9465_00155</name>
</gene>
<comment type="caution">
    <text evidence="3">The sequence shown here is derived from an EMBL/GenBank/DDBJ whole genome shotgun (WGS) entry which is preliminary data.</text>
</comment>
<reference evidence="3 4" key="1">
    <citation type="submission" date="2012-05" db="EMBL/GenBank/DDBJ databases">
        <title>The Genome Sequence of Sutterella wadsworthensis 2_1_59BFAA.</title>
        <authorList>
            <consortium name="The Broad Institute Genome Sequencing Platform"/>
            <person name="Earl A."/>
            <person name="Ward D."/>
            <person name="Feldgarden M."/>
            <person name="Gevers D."/>
            <person name="Daigneault M."/>
            <person name="Strauss J."/>
            <person name="Allen-Vercoe E."/>
            <person name="Walker B."/>
            <person name="Young S.K."/>
            <person name="Zeng Q."/>
            <person name="Gargeya S."/>
            <person name="Fitzgerald M."/>
            <person name="Haas B."/>
            <person name="Abouelleil A."/>
            <person name="Alvarado L."/>
            <person name="Arachchi H.M."/>
            <person name="Berlin A.M."/>
            <person name="Chapman S.B."/>
            <person name="Goldberg J."/>
            <person name="Griggs A."/>
            <person name="Gujja S."/>
            <person name="Hansen M."/>
            <person name="Howarth C."/>
            <person name="Imamovic A."/>
            <person name="Larimer J."/>
            <person name="McCowen C."/>
            <person name="Montmayeur A."/>
            <person name="Murphy C."/>
            <person name="Neiman D."/>
            <person name="Pearson M."/>
            <person name="Priest M."/>
            <person name="Roberts A."/>
            <person name="Saif S."/>
            <person name="Shea T."/>
            <person name="Sisk P."/>
            <person name="Sykes S."/>
            <person name="Wortman J."/>
            <person name="Nusbaum C."/>
            <person name="Birren B."/>
        </authorList>
    </citation>
    <scope>NUCLEOTIDE SEQUENCE [LARGE SCALE GENOMIC DNA]</scope>
    <source>
        <strain evidence="3 4">2_1_59BFAA</strain>
    </source>
</reference>
<evidence type="ECO:0000256" key="1">
    <source>
        <dbReference type="SAM" id="MobiDB-lite"/>
    </source>
</evidence>
<organism evidence="3 4">
    <name type="scientific">Sutterella wadsworthensis 2_1_59BFAA</name>
    <dbReference type="NCBI Taxonomy" id="742823"/>
    <lineage>
        <taxon>Bacteria</taxon>
        <taxon>Pseudomonadati</taxon>
        <taxon>Pseudomonadota</taxon>
        <taxon>Betaproteobacteria</taxon>
        <taxon>Burkholderiales</taxon>
        <taxon>Sutterellaceae</taxon>
        <taxon>Sutterella</taxon>
    </lineage>
</organism>
<accession>K1JKI8</accession>
<keyword evidence="2" id="KW-0732">Signal</keyword>
<protein>
    <recommendedName>
        <fullName evidence="5">Entericidin EcnA/B family protein</fullName>
    </recommendedName>
</protein>
<feature type="signal peptide" evidence="2">
    <location>
        <begin position="1"/>
        <end position="18"/>
    </location>
</feature>
<name>K1JKI8_9BURK</name>
<dbReference type="RefSeq" id="WP_005433182.1">
    <property type="nucleotide sequence ID" value="NZ_JH815513.1"/>
</dbReference>
<sequence>MKKIMLAAMMICGAVALAGCNTVAGFGTDLKKGANHVGTALESIGSKGQSSQAPAKSAESKPVEDK</sequence>
<keyword evidence="4" id="KW-1185">Reference proteome</keyword>